<dbReference type="GO" id="GO:0003824">
    <property type="term" value="F:catalytic activity"/>
    <property type="evidence" value="ECO:0007669"/>
    <property type="project" value="InterPro"/>
</dbReference>
<dbReference type="EMBL" id="JACIEJ010000002">
    <property type="protein sequence ID" value="MBB3984691.1"/>
    <property type="molecule type" value="Genomic_DNA"/>
</dbReference>
<evidence type="ECO:0000256" key="1">
    <source>
        <dbReference type="ARBA" id="ARBA00001933"/>
    </source>
</evidence>
<dbReference type="InterPro" id="IPR029066">
    <property type="entry name" value="PLP-binding_barrel"/>
</dbReference>
<reference evidence="2 3" key="1">
    <citation type="submission" date="2020-08" db="EMBL/GenBank/DDBJ databases">
        <title>Genomic Encyclopedia of Type Strains, Phase IV (KMG-IV): sequencing the most valuable type-strain genomes for metagenomic binning, comparative biology and taxonomic classification.</title>
        <authorList>
            <person name="Goeker M."/>
        </authorList>
    </citation>
    <scope>NUCLEOTIDE SEQUENCE [LARGE SCALE GENOMIC DNA]</scope>
    <source>
        <strain evidence="2 3">DSM 102235</strain>
    </source>
</reference>
<proteinExistence type="predicted"/>
<name>A0A7W6GQT6_9RHOB</name>
<dbReference type="InterPro" id="IPR009006">
    <property type="entry name" value="Ala_racemase/Decarboxylase_C"/>
</dbReference>
<organism evidence="2 3">
    <name type="scientific">Sagittula marina</name>
    <dbReference type="NCBI Taxonomy" id="943940"/>
    <lineage>
        <taxon>Bacteria</taxon>
        <taxon>Pseudomonadati</taxon>
        <taxon>Pseudomonadota</taxon>
        <taxon>Alphaproteobacteria</taxon>
        <taxon>Rhodobacterales</taxon>
        <taxon>Roseobacteraceae</taxon>
        <taxon>Sagittula</taxon>
    </lineage>
</organism>
<comment type="cofactor">
    <cofactor evidence="1">
        <name>pyridoxal 5'-phosphate</name>
        <dbReference type="ChEBI" id="CHEBI:597326"/>
    </cofactor>
</comment>
<gene>
    <name evidence="2" type="ORF">GGQ68_001007</name>
</gene>
<dbReference type="Gene3D" id="3.20.20.10">
    <property type="entry name" value="Alanine racemase"/>
    <property type="match status" value="1"/>
</dbReference>
<dbReference type="SUPFAM" id="SSF51419">
    <property type="entry name" value="PLP-binding barrel"/>
    <property type="match status" value="1"/>
</dbReference>
<evidence type="ECO:0000313" key="2">
    <source>
        <dbReference type="EMBL" id="MBB3984691.1"/>
    </source>
</evidence>
<accession>A0A7W6GQT6</accession>
<dbReference type="RefSeq" id="WP_183963507.1">
    <property type="nucleotide sequence ID" value="NZ_BAABBZ010000014.1"/>
</dbReference>
<evidence type="ECO:0000313" key="3">
    <source>
        <dbReference type="Proteomes" id="UP000541426"/>
    </source>
</evidence>
<comment type="caution">
    <text evidence="2">The sequence shown here is derived from an EMBL/GenBank/DDBJ whole genome shotgun (WGS) entry which is preliminary data.</text>
</comment>
<keyword evidence="3" id="KW-1185">Reference proteome</keyword>
<dbReference type="Proteomes" id="UP000541426">
    <property type="component" value="Unassembled WGS sequence"/>
</dbReference>
<dbReference type="SUPFAM" id="SSF50621">
    <property type="entry name" value="Alanine racemase C-terminal domain-like"/>
    <property type="match status" value="1"/>
</dbReference>
<protein>
    <submittedName>
        <fullName evidence="2">Diaminopimelate decarboxylase</fullName>
    </submittedName>
</protein>
<dbReference type="Gene3D" id="2.40.37.10">
    <property type="entry name" value="Lyase, Ornithine Decarboxylase, Chain A, domain 1"/>
    <property type="match status" value="1"/>
</dbReference>
<dbReference type="AlphaFoldDB" id="A0A7W6GQT6"/>
<sequence length="370" mass="39643">MNKAMNARDWVGHSLARRELATPAYYFNLQAIVDDIARVRALLGGNVLQEVAACPLQEMLSRLPEPERFGAITSSRGELNMVAGWDTDHAYVYLAGLTPQLTRAVLGVGHRLIVESPAQIEGLVKVRGQRKVMPLMLSVHPSLVMPGAGGHLGMLRETLMQAVARAVEYGLVIDGLALAHKGAFDSDRAIAALDGMRALATDVERQTGRAAHRLIMGEWTDILHTAQDTAPYRAVVEAGPHDEILTHVGGLSIFERAGVLVTRVVDVQPGTDGPRATCDAVVRGDFRANPALDGPRNLSRDTLGQQVTTLTGTTARDGATLGTTLSEVQVGDEIAFDGLGAYFRGFDPVVALEGKQLPALLFFDEEAADA</sequence>